<keyword evidence="1" id="KW-0812">Transmembrane</keyword>
<keyword evidence="1" id="KW-1133">Transmembrane helix</keyword>
<feature type="domain" description="EamA" evidence="2">
    <location>
        <begin position="9"/>
        <end position="141"/>
    </location>
</feature>
<reference evidence="3 4" key="1">
    <citation type="submission" date="2018-09" db="EMBL/GenBank/DDBJ databases">
        <title>Metagenome Assembled Genomes from an Advanced Water Purification Facility.</title>
        <authorList>
            <person name="Stamps B.W."/>
            <person name="Spear J.R."/>
        </authorList>
    </citation>
    <scope>NUCLEOTIDE SEQUENCE [LARGE SCALE GENOMIC DNA]</scope>
    <source>
        <strain evidence="3">Bin_52_1</strain>
    </source>
</reference>
<accession>A0A5C7VRX8</accession>
<organism evidence="3 4">
    <name type="scientific">Aquipseudomonas alcaligenes</name>
    <name type="common">Pseudomonas alcaligenes</name>
    <dbReference type="NCBI Taxonomy" id="43263"/>
    <lineage>
        <taxon>Bacteria</taxon>
        <taxon>Pseudomonadati</taxon>
        <taxon>Pseudomonadota</taxon>
        <taxon>Gammaproteobacteria</taxon>
        <taxon>Pseudomonadales</taxon>
        <taxon>Pseudomonadaceae</taxon>
        <taxon>Aquipseudomonas</taxon>
    </lineage>
</organism>
<feature type="transmembrane region" description="Helical" evidence="1">
    <location>
        <begin position="238"/>
        <end position="257"/>
    </location>
</feature>
<evidence type="ECO:0000313" key="3">
    <source>
        <dbReference type="EMBL" id="TXI27242.1"/>
    </source>
</evidence>
<dbReference type="SUPFAM" id="SSF103481">
    <property type="entry name" value="Multidrug resistance efflux transporter EmrE"/>
    <property type="match status" value="2"/>
</dbReference>
<dbReference type="AlphaFoldDB" id="A0A5C7VRX8"/>
<dbReference type="GO" id="GO:0016020">
    <property type="term" value="C:membrane"/>
    <property type="evidence" value="ECO:0007669"/>
    <property type="project" value="InterPro"/>
</dbReference>
<feature type="transmembrane region" description="Helical" evidence="1">
    <location>
        <begin position="207"/>
        <end position="226"/>
    </location>
</feature>
<feature type="transmembrane region" description="Helical" evidence="1">
    <location>
        <begin position="125"/>
        <end position="141"/>
    </location>
</feature>
<protein>
    <submittedName>
        <fullName evidence="3">DMT family transporter</fullName>
    </submittedName>
</protein>
<dbReference type="InterPro" id="IPR037185">
    <property type="entry name" value="EmrE-like"/>
</dbReference>
<dbReference type="EMBL" id="SSFO01000310">
    <property type="protein sequence ID" value="TXI27242.1"/>
    <property type="molecule type" value="Genomic_DNA"/>
</dbReference>
<comment type="caution">
    <text evidence="3">The sequence shown here is derived from an EMBL/GenBank/DDBJ whole genome shotgun (WGS) entry which is preliminary data.</text>
</comment>
<feature type="transmembrane region" description="Helical" evidence="1">
    <location>
        <begin position="74"/>
        <end position="94"/>
    </location>
</feature>
<feature type="domain" description="EamA" evidence="2">
    <location>
        <begin position="152"/>
        <end position="275"/>
    </location>
</feature>
<evidence type="ECO:0000259" key="2">
    <source>
        <dbReference type="Pfam" id="PF00892"/>
    </source>
</evidence>
<dbReference type="PANTHER" id="PTHR22911">
    <property type="entry name" value="ACYL-MALONYL CONDENSING ENZYME-RELATED"/>
    <property type="match status" value="1"/>
</dbReference>
<dbReference type="PANTHER" id="PTHR22911:SF103">
    <property type="entry name" value="BLR2811 PROTEIN"/>
    <property type="match status" value="1"/>
</dbReference>
<sequence>MHEHSRPGLGIALILAAGLLLSSQDALAKTLTASYPLLLVVCLRYLAQNLLMLVVFAPRMGLGLVRTRRPLLQLARGLSLVGVTLLFYCGLRYIPLGEATAVIFLAPLVVVVLSVLWLKEAVSRGVWLAVGGGLLGVLLIVRPGGELFTPASLLPLAAAFCFGLYQLLTRRLSATDAPATSNFLTALVGTLGTGLLLPWTWQTPAPMDVLLMAALGGLAMTGHMLLTHAYRFASAASLAPFTYGQILIAALIGVVVFGHLPDAWAVLGMAVIILSGAALAWSQRRS</sequence>
<feature type="transmembrane region" description="Helical" evidence="1">
    <location>
        <begin position="180"/>
        <end position="201"/>
    </location>
</feature>
<gene>
    <name evidence="3" type="ORF">E6Q69_18320</name>
</gene>
<evidence type="ECO:0000256" key="1">
    <source>
        <dbReference type="SAM" id="Phobius"/>
    </source>
</evidence>
<name>A0A5C7VRX8_AQUAC</name>
<dbReference type="Proteomes" id="UP000321110">
    <property type="component" value="Unassembled WGS sequence"/>
</dbReference>
<feature type="transmembrane region" description="Helical" evidence="1">
    <location>
        <begin position="100"/>
        <end position="118"/>
    </location>
</feature>
<feature type="transmembrane region" description="Helical" evidence="1">
    <location>
        <begin position="147"/>
        <end position="168"/>
    </location>
</feature>
<feature type="transmembrane region" description="Helical" evidence="1">
    <location>
        <begin position="38"/>
        <end position="62"/>
    </location>
</feature>
<feature type="transmembrane region" description="Helical" evidence="1">
    <location>
        <begin position="263"/>
        <end position="281"/>
    </location>
</feature>
<keyword evidence="1" id="KW-0472">Membrane</keyword>
<proteinExistence type="predicted"/>
<evidence type="ECO:0000313" key="4">
    <source>
        <dbReference type="Proteomes" id="UP000321110"/>
    </source>
</evidence>
<dbReference type="Pfam" id="PF00892">
    <property type="entry name" value="EamA"/>
    <property type="match status" value="2"/>
</dbReference>
<dbReference type="InterPro" id="IPR000620">
    <property type="entry name" value="EamA_dom"/>
</dbReference>